<comment type="subunit">
    <text evidence="1">Heterohexamer.</text>
</comment>
<keyword evidence="1" id="KW-0653">Protein transport</keyword>
<evidence type="ECO:0000313" key="3">
    <source>
        <dbReference type="EMBL" id="CAD2217333.1"/>
    </source>
</evidence>
<comment type="similarity">
    <text evidence="1">Belongs to the small Tim family.</text>
</comment>
<comment type="domain">
    <text evidence="1">The twin CX3C motif contains 4 conserved Cys residues that form 2 disulfide bonds in the mitochondrial intermembrane space.</text>
</comment>
<keyword evidence="1" id="KW-0811">Translocation</keyword>
<keyword evidence="1" id="KW-0143">Chaperone</keyword>
<evidence type="ECO:0000259" key="2">
    <source>
        <dbReference type="Pfam" id="PF02953"/>
    </source>
</evidence>
<dbReference type="InterPro" id="IPR035427">
    <property type="entry name" value="Tim10-like_dom_sf"/>
</dbReference>
<keyword evidence="1" id="KW-0472">Membrane</keyword>
<sequence length="101" mass="11912">MQQKGPNYIPGVSPTDQVLYSERLYHTTNESYEYCLKKCLTHFQEESIPYHYGEMTCLTRCMSKIKDGFLLAVETKKKFENELKAGEMPYQWMRDARDGKL</sequence>
<dbReference type="GO" id="GO:0005743">
    <property type="term" value="C:mitochondrial inner membrane"/>
    <property type="evidence" value="ECO:0007669"/>
    <property type="project" value="UniProtKB-SubCell"/>
</dbReference>
<reference evidence="3 4" key="1">
    <citation type="submission" date="2020-08" db="EMBL/GenBank/DDBJ databases">
        <authorList>
            <person name="Newling K."/>
            <person name="Davey J."/>
            <person name="Forrester S."/>
        </authorList>
    </citation>
    <scope>NUCLEOTIDE SEQUENCE [LARGE SCALE GENOMIC DNA]</scope>
    <source>
        <strain evidence="4">Crithidia deanei Carvalho (ATCC PRA-265)</strain>
    </source>
</reference>
<dbReference type="OrthoDB" id="268856at2759"/>
<feature type="domain" description="Tim10-like" evidence="2">
    <location>
        <begin position="26"/>
        <end position="67"/>
    </location>
</feature>
<name>A0A7G2CF59_9TRYP</name>
<keyword evidence="1" id="KW-1015">Disulfide bond</keyword>
<dbReference type="SUPFAM" id="SSF144122">
    <property type="entry name" value="Tim10-like"/>
    <property type="match status" value="1"/>
</dbReference>
<keyword evidence="1" id="KW-0813">Transport</keyword>
<dbReference type="AlphaFoldDB" id="A0A7G2CF59"/>
<evidence type="ECO:0000256" key="1">
    <source>
        <dbReference type="RuleBase" id="RU367043"/>
    </source>
</evidence>
<proteinExistence type="inferred from homology"/>
<dbReference type="Gene3D" id="1.10.287.810">
    <property type="entry name" value="Mitochondrial import inner membrane translocase subunit tim13 like domains"/>
    <property type="match status" value="1"/>
</dbReference>
<evidence type="ECO:0000313" key="4">
    <source>
        <dbReference type="Proteomes" id="UP000515908"/>
    </source>
</evidence>
<gene>
    <name evidence="3" type="ORF">ADEAN_000481100</name>
</gene>
<dbReference type="VEuPathDB" id="TriTrypDB:ADEAN_000481100"/>
<protein>
    <recommendedName>
        <fullName evidence="1">Mitochondrial import inner membrane translocase subunit</fullName>
    </recommendedName>
</protein>
<dbReference type="EMBL" id="LR877152">
    <property type="protein sequence ID" value="CAD2217333.1"/>
    <property type="molecule type" value="Genomic_DNA"/>
</dbReference>
<keyword evidence="4" id="KW-1185">Reference proteome</keyword>
<organism evidence="3 4">
    <name type="scientific">Angomonas deanei</name>
    <dbReference type="NCBI Taxonomy" id="59799"/>
    <lineage>
        <taxon>Eukaryota</taxon>
        <taxon>Discoba</taxon>
        <taxon>Euglenozoa</taxon>
        <taxon>Kinetoplastea</taxon>
        <taxon>Metakinetoplastina</taxon>
        <taxon>Trypanosomatida</taxon>
        <taxon>Trypanosomatidae</taxon>
        <taxon>Strigomonadinae</taxon>
        <taxon>Angomonas</taxon>
    </lineage>
</organism>
<accession>A0A7G2CF59</accession>
<dbReference type="InterPro" id="IPR004217">
    <property type="entry name" value="Tim10-like"/>
</dbReference>
<comment type="function">
    <text evidence="1">Mitochondrial intermembrane chaperone that participates in the import and insertion of some multi-pass transmembrane proteins into the mitochondrial inner membrane. Also required for the transfer of beta-barrel precursors from the TOM complex to the sorting and assembly machinery (SAM complex) of the outer membrane. Acts as a chaperone-like protein that protects the hydrophobic precursors from aggregation and guide them through the mitochondrial intermembrane space.</text>
</comment>
<dbReference type="GO" id="GO:0015031">
    <property type="term" value="P:protein transport"/>
    <property type="evidence" value="ECO:0007669"/>
    <property type="project" value="UniProtKB-KW"/>
</dbReference>
<dbReference type="Proteomes" id="UP000515908">
    <property type="component" value="Chromosome 08"/>
</dbReference>
<dbReference type="Pfam" id="PF02953">
    <property type="entry name" value="zf-Tim10_DDP"/>
    <property type="match status" value="1"/>
</dbReference>
<keyword evidence="1" id="KW-0496">Mitochondrion</keyword>
<comment type="subcellular location">
    <subcellularLocation>
        <location evidence="1">Mitochondrion inner membrane</location>
        <topology evidence="1">Peripheral membrane protein</topology>
        <orientation evidence="1">Intermembrane side</orientation>
    </subcellularLocation>
</comment>
<keyword evidence="1" id="KW-0999">Mitochondrion inner membrane</keyword>